<protein>
    <recommendedName>
        <fullName evidence="4">Photosynthesis system II assembly factor Ycf48/Hcf136-like domain-containing protein</fullName>
    </recommendedName>
</protein>
<reference evidence="5 6" key="1">
    <citation type="journal article" date="2016" name="Nat. Commun.">
        <title>Thousands of microbial genomes shed light on interconnected biogeochemical processes in an aquifer system.</title>
        <authorList>
            <person name="Anantharaman K."/>
            <person name="Brown C.T."/>
            <person name="Hug L.A."/>
            <person name="Sharon I."/>
            <person name="Castelle C.J."/>
            <person name="Probst A.J."/>
            <person name="Thomas B.C."/>
            <person name="Singh A."/>
            <person name="Wilkins M.J."/>
            <person name="Karaoz U."/>
            <person name="Brodie E.L."/>
            <person name="Williams K.H."/>
            <person name="Hubbard S.S."/>
            <person name="Banfield J.F."/>
        </authorList>
    </citation>
    <scope>NUCLEOTIDE SEQUENCE [LARGE SCALE GENOMIC DNA]</scope>
</reference>
<feature type="signal peptide" evidence="3">
    <location>
        <begin position="1"/>
        <end position="22"/>
    </location>
</feature>
<dbReference type="EMBL" id="MFYX01000142">
    <property type="protein sequence ID" value="OGK00681.1"/>
    <property type="molecule type" value="Genomic_DNA"/>
</dbReference>
<dbReference type="GO" id="GO:0009523">
    <property type="term" value="C:photosystem II"/>
    <property type="evidence" value="ECO:0007669"/>
    <property type="project" value="UniProtKB-KW"/>
</dbReference>
<gene>
    <name evidence="5" type="ORF">A2519_19995</name>
</gene>
<feature type="domain" description="Photosynthesis system II assembly factor Ycf48/Hcf136-like" evidence="4">
    <location>
        <begin position="124"/>
        <end position="260"/>
    </location>
</feature>
<keyword evidence="1" id="KW-0602">Photosynthesis</keyword>
<evidence type="ECO:0000313" key="5">
    <source>
        <dbReference type="EMBL" id="OGK00681.1"/>
    </source>
</evidence>
<dbReference type="SUPFAM" id="SSF110296">
    <property type="entry name" value="Oligoxyloglucan reducing end-specific cellobiohydrolase"/>
    <property type="match status" value="2"/>
</dbReference>
<keyword evidence="3" id="KW-0732">Signal</keyword>
<accession>A0A1F7F223</accession>
<evidence type="ECO:0000256" key="2">
    <source>
        <dbReference type="ARBA" id="ARBA00023276"/>
    </source>
</evidence>
<dbReference type="AlphaFoldDB" id="A0A1F7F223"/>
<proteinExistence type="predicted"/>
<dbReference type="Proteomes" id="UP000179243">
    <property type="component" value="Unassembled WGS sequence"/>
</dbReference>
<dbReference type="PANTHER" id="PTHR47199">
    <property type="entry name" value="PHOTOSYSTEM II STABILITY/ASSEMBLY FACTOR HCF136, CHLOROPLASTIC"/>
    <property type="match status" value="1"/>
</dbReference>
<dbReference type="InterPro" id="IPR015943">
    <property type="entry name" value="WD40/YVTN_repeat-like_dom_sf"/>
</dbReference>
<feature type="chain" id="PRO_5009528352" description="Photosynthesis system II assembly factor Ycf48/Hcf136-like domain-containing protein" evidence="3">
    <location>
        <begin position="23"/>
        <end position="340"/>
    </location>
</feature>
<organism evidence="5 6">
    <name type="scientific">Candidatus Raymondbacteria bacterium RIFOXYD12_FULL_49_13</name>
    <dbReference type="NCBI Taxonomy" id="1817890"/>
    <lineage>
        <taxon>Bacteria</taxon>
        <taxon>Raymondiibacteriota</taxon>
    </lineage>
</organism>
<sequence>MTHMLLTLLCIIPIFFCACNKAIEPVPEPSSPPPSAAWEICHQIDSSTYGHEGIFFLDQLNGWIVGNAGKIVHTHDGGISWTPQLSGTSGSLRCVFFTDSLHGWIGGHGNWIGKTTDGGDTWAWQQPAGESRRLYMGLSFVNERIGWIVDNFGGIHHTTDGGITWTPQTSNTIYAITSVQFLDSLEGWATATNRLVLHTVDGGNNWNIINLNSLDYGAMVIFMDLFFINHAKGWIATVAPDDSTNGTIVATTDSGKTWTCQHLNIPFIWSVHFVTETIGWAATETNNLAPNPMQGIWQTYDGGITWEHQFEAAHLNDMFFVDQTHGWATSSSGNIYRFGL</sequence>
<evidence type="ECO:0000256" key="1">
    <source>
        <dbReference type="ARBA" id="ARBA00022531"/>
    </source>
</evidence>
<dbReference type="Pfam" id="PF14870">
    <property type="entry name" value="PSII_BNR"/>
    <property type="match status" value="1"/>
</dbReference>
<keyword evidence="2" id="KW-0604">Photosystem II</keyword>
<evidence type="ECO:0000256" key="3">
    <source>
        <dbReference type="SAM" id="SignalP"/>
    </source>
</evidence>
<dbReference type="InterPro" id="IPR028203">
    <property type="entry name" value="PSII_CF48-like_dom"/>
</dbReference>
<evidence type="ECO:0000313" key="6">
    <source>
        <dbReference type="Proteomes" id="UP000179243"/>
    </source>
</evidence>
<evidence type="ECO:0000259" key="4">
    <source>
        <dbReference type="Pfam" id="PF14870"/>
    </source>
</evidence>
<comment type="caution">
    <text evidence="5">The sequence shown here is derived from an EMBL/GenBank/DDBJ whole genome shotgun (WGS) entry which is preliminary data.</text>
</comment>
<dbReference type="Gene3D" id="2.130.10.10">
    <property type="entry name" value="YVTN repeat-like/Quinoprotein amine dehydrogenase"/>
    <property type="match status" value="2"/>
</dbReference>
<name>A0A1F7F223_UNCRA</name>
<dbReference type="GO" id="GO:0015979">
    <property type="term" value="P:photosynthesis"/>
    <property type="evidence" value="ECO:0007669"/>
    <property type="project" value="UniProtKB-KW"/>
</dbReference>
<dbReference type="PANTHER" id="PTHR47199:SF2">
    <property type="entry name" value="PHOTOSYSTEM II STABILITY_ASSEMBLY FACTOR HCF136, CHLOROPLASTIC"/>
    <property type="match status" value="1"/>
</dbReference>